<dbReference type="Gene3D" id="3.60.40.10">
    <property type="entry name" value="PPM-type phosphatase domain"/>
    <property type="match status" value="1"/>
</dbReference>
<gene>
    <name evidence="1" type="ORF">ACFFUT_09115</name>
</gene>
<dbReference type="InterPro" id="IPR036457">
    <property type="entry name" value="PPM-type-like_dom_sf"/>
</dbReference>
<dbReference type="RefSeq" id="WP_213890693.1">
    <property type="nucleotide sequence ID" value="NZ_JAGFNU010000013.1"/>
</dbReference>
<name>A0ABV5JER0_9RHOB</name>
<comment type="caution">
    <text evidence="1">The sequence shown here is derived from an EMBL/GenBank/DDBJ whole genome shotgun (WGS) entry which is preliminary data.</text>
</comment>
<evidence type="ECO:0000313" key="2">
    <source>
        <dbReference type="Proteomes" id="UP001589683"/>
    </source>
</evidence>
<evidence type="ECO:0000313" key="1">
    <source>
        <dbReference type="EMBL" id="MFB9231943.1"/>
    </source>
</evidence>
<protein>
    <recommendedName>
        <fullName evidence="3">Protein phosphatase 2C domain-containing protein</fullName>
    </recommendedName>
</protein>
<reference evidence="1 2" key="1">
    <citation type="submission" date="2024-09" db="EMBL/GenBank/DDBJ databases">
        <authorList>
            <person name="Sun Q."/>
            <person name="Mori K."/>
        </authorList>
    </citation>
    <scope>NUCLEOTIDE SEQUENCE [LARGE SCALE GENOMIC DNA]</scope>
    <source>
        <strain evidence="1 2">CECT 8726</strain>
    </source>
</reference>
<proteinExistence type="predicted"/>
<keyword evidence="2" id="KW-1185">Reference proteome</keyword>
<dbReference type="EMBL" id="JBHMEA010000034">
    <property type="protein sequence ID" value="MFB9231943.1"/>
    <property type="molecule type" value="Genomic_DNA"/>
</dbReference>
<organism evidence="1 2">
    <name type="scientific">Pseudohalocynthiibacter aestuariivivens</name>
    <dbReference type="NCBI Taxonomy" id="1591409"/>
    <lineage>
        <taxon>Bacteria</taxon>
        <taxon>Pseudomonadati</taxon>
        <taxon>Pseudomonadota</taxon>
        <taxon>Alphaproteobacteria</taxon>
        <taxon>Rhodobacterales</taxon>
        <taxon>Paracoccaceae</taxon>
        <taxon>Pseudohalocynthiibacter</taxon>
    </lineage>
</organism>
<evidence type="ECO:0008006" key="3">
    <source>
        <dbReference type="Google" id="ProtNLM"/>
    </source>
</evidence>
<dbReference type="Proteomes" id="UP001589683">
    <property type="component" value="Unassembled WGS sequence"/>
</dbReference>
<sequence>MQKFEDQERKPERMKVVEKTIASRSGELFDCEDALVITKEFIAVIDGSTSKYPTLGKVTPGKLIAEELSEAVKALPQRATCDEAIELFSDRVQLQSATRSNENNETATASIVVLSCFRREIWRVGDCNFRVNNKIFNQSRKLEQHIAAVRAAYNQVALFSGSSVGELMKKDLGRELVLPLLRNQSVFMNKATDSPFSFGAINGAFVPKIHRETVVLPNEPCDVVLCSDGYPKTLATLEASERYLEKILQEDPLCISKFFATKGMKIGSRSFDDRTYIRVRV</sequence>
<accession>A0ABV5JER0</accession>